<evidence type="ECO:0000313" key="4">
    <source>
        <dbReference type="Proteomes" id="UP000195402"/>
    </source>
</evidence>
<evidence type="ECO:0000313" key="3">
    <source>
        <dbReference type="EMBL" id="OVA02878.1"/>
    </source>
</evidence>
<keyword evidence="2" id="KW-1133">Transmembrane helix</keyword>
<proteinExistence type="predicted"/>
<gene>
    <name evidence="3" type="ORF">BVC80_9095g73</name>
</gene>
<dbReference type="OMA" id="GHYMDVK"/>
<dbReference type="FunCoup" id="A0A200PXD8">
    <property type="interactions" value="286"/>
</dbReference>
<feature type="transmembrane region" description="Helical" evidence="2">
    <location>
        <begin position="62"/>
        <end position="80"/>
    </location>
</feature>
<dbReference type="PANTHER" id="PTHR35297">
    <property type="entry name" value="PROTEIN, PUTATIVE-RELATED"/>
    <property type="match status" value="1"/>
</dbReference>
<dbReference type="PANTHER" id="PTHR35297:SF2">
    <property type="entry name" value="PROTEIN, PUTATIVE-RELATED"/>
    <property type="match status" value="1"/>
</dbReference>
<feature type="compositionally biased region" description="Polar residues" evidence="1">
    <location>
        <begin position="1"/>
        <end position="12"/>
    </location>
</feature>
<sequence>MQRQSLGGSSPGSKVHLSEEKKLNEDEEKRKQRVVITDEEEEKKIEKHHLHLHRSISQPEKTIHLIPILTIFCLLVLYLVSYDPPQKDLAHIDGFRRISKHIDSSTEISDFGRFSELEKADVLPIRSHRSLHQIRKDTRKSRFHRKIGDF</sequence>
<accession>A0A200PXD8</accession>
<feature type="compositionally biased region" description="Basic and acidic residues" evidence="1">
    <location>
        <begin position="16"/>
        <end position="30"/>
    </location>
</feature>
<evidence type="ECO:0000256" key="2">
    <source>
        <dbReference type="SAM" id="Phobius"/>
    </source>
</evidence>
<dbReference type="InParanoid" id="A0A200PXD8"/>
<protein>
    <submittedName>
        <fullName evidence="3">Uncharacterized protein</fullName>
    </submittedName>
</protein>
<comment type="caution">
    <text evidence="3">The sequence shown here is derived from an EMBL/GenBank/DDBJ whole genome shotgun (WGS) entry which is preliminary data.</text>
</comment>
<organism evidence="3 4">
    <name type="scientific">Macleaya cordata</name>
    <name type="common">Five-seeded plume-poppy</name>
    <name type="synonym">Bocconia cordata</name>
    <dbReference type="NCBI Taxonomy" id="56857"/>
    <lineage>
        <taxon>Eukaryota</taxon>
        <taxon>Viridiplantae</taxon>
        <taxon>Streptophyta</taxon>
        <taxon>Embryophyta</taxon>
        <taxon>Tracheophyta</taxon>
        <taxon>Spermatophyta</taxon>
        <taxon>Magnoliopsida</taxon>
        <taxon>Ranunculales</taxon>
        <taxon>Papaveraceae</taxon>
        <taxon>Papaveroideae</taxon>
        <taxon>Macleaya</taxon>
    </lineage>
</organism>
<dbReference type="AlphaFoldDB" id="A0A200PXD8"/>
<dbReference type="EMBL" id="MVGT01003947">
    <property type="protein sequence ID" value="OVA02878.1"/>
    <property type="molecule type" value="Genomic_DNA"/>
</dbReference>
<dbReference type="Proteomes" id="UP000195402">
    <property type="component" value="Unassembled WGS sequence"/>
</dbReference>
<feature type="region of interest" description="Disordered" evidence="1">
    <location>
        <begin position="1"/>
        <end position="35"/>
    </location>
</feature>
<keyword evidence="2" id="KW-0472">Membrane</keyword>
<keyword evidence="4" id="KW-1185">Reference proteome</keyword>
<dbReference type="STRING" id="56857.A0A200PXD8"/>
<reference evidence="3 4" key="1">
    <citation type="journal article" date="2017" name="Mol. Plant">
        <title>The Genome of Medicinal Plant Macleaya cordata Provides New Insights into Benzylisoquinoline Alkaloids Metabolism.</title>
        <authorList>
            <person name="Liu X."/>
            <person name="Liu Y."/>
            <person name="Huang P."/>
            <person name="Ma Y."/>
            <person name="Qing Z."/>
            <person name="Tang Q."/>
            <person name="Cao H."/>
            <person name="Cheng P."/>
            <person name="Zheng Y."/>
            <person name="Yuan Z."/>
            <person name="Zhou Y."/>
            <person name="Liu J."/>
            <person name="Tang Z."/>
            <person name="Zhuo Y."/>
            <person name="Zhang Y."/>
            <person name="Yu L."/>
            <person name="Huang J."/>
            <person name="Yang P."/>
            <person name="Peng Q."/>
            <person name="Zhang J."/>
            <person name="Jiang W."/>
            <person name="Zhang Z."/>
            <person name="Lin K."/>
            <person name="Ro D.K."/>
            <person name="Chen X."/>
            <person name="Xiong X."/>
            <person name="Shang Y."/>
            <person name="Huang S."/>
            <person name="Zeng J."/>
        </authorList>
    </citation>
    <scope>NUCLEOTIDE SEQUENCE [LARGE SCALE GENOMIC DNA]</scope>
    <source>
        <strain evidence="4">cv. BLH2017</strain>
        <tissue evidence="3">Root</tissue>
    </source>
</reference>
<evidence type="ECO:0000256" key="1">
    <source>
        <dbReference type="SAM" id="MobiDB-lite"/>
    </source>
</evidence>
<keyword evidence="2" id="KW-0812">Transmembrane</keyword>
<name>A0A200PXD8_MACCD</name>
<dbReference type="OrthoDB" id="783427at2759"/>